<dbReference type="GO" id="GO:0004180">
    <property type="term" value="F:carboxypeptidase activity"/>
    <property type="evidence" value="ECO:0007669"/>
    <property type="project" value="UniProtKB-ARBA"/>
</dbReference>
<evidence type="ECO:0000256" key="7">
    <source>
        <dbReference type="PROSITE-ProRule" id="PRU01373"/>
    </source>
</evidence>
<keyword evidence="6 7" id="KW-0961">Cell wall biogenesis/degradation</keyword>
<dbReference type="eggNOG" id="COG3034">
    <property type="taxonomic scope" value="Bacteria"/>
</dbReference>
<evidence type="ECO:0000256" key="1">
    <source>
        <dbReference type="ARBA" id="ARBA00004752"/>
    </source>
</evidence>
<dbReference type="Pfam" id="PF03734">
    <property type="entry name" value="YkuD"/>
    <property type="match status" value="1"/>
</dbReference>
<dbReference type="GO" id="GO:0016740">
    <property type="term" value="F:transferase activity"/>
    <property type="evidence" value="ECO:0007669"/>
    <property type="project" value="UniProtKB-KW"/>
</dbReference>
<evidence type="ECO:0000256" key="4">
    <source>
        <dbReference type="ARBA" id="ARBA00022960"/>
    </source>
</evidence>
<evidence type="ECO:0000256" key="3">
    <source>
        <dbReference type="ARBA" id="ARBA00022679"/>
    </source>
</evidence>
<proteinExistence type="inferred from homology"/>
<sequence length="164" mass="18503">MRFLSLFLVLVVGLTLSGCSKFYHYDGPEVTRVLVYKTDRRIMLLHDNIVLESYKMDLGFAPVGHKQFRGDGKTPEGNYIIDRRNPNSEFHLSIGINYPNAKDMAFASSQGKNPGGDIFIHGQPERFKKRAKQDWTAGCIAVSNTAMRKIYSMVKNGTPITIFP</sequence>
<dbReference type="EMBL" id="AQQX01000002">
    <property type="protein sequence ID" value="KGM49920.1"/>
    <property type="molecule type" value="Genomic_DNA"/>
</dbReference>
<dbReference type="RefSeq" id="WP_043747318.1">
    <property type="nucleotide sequence ID" value="NZ_AQQX01000002.1"/>
</dbReference>
<dbReference type="PROSITE" id="PS51257">
    <property type="entry name" value="PROKAR_LIPOPROTEIN"/>
    <property type="match status" value="1"/>
</dbReference>
<dbReference type="STRING" id="1461694.ATO9_07910"/>
<keyword evidence="4 7" id="KW-0133">Cell shape</keyword>
<dbReference type="InterPro" id="IPR038063">
    <property type="entry name" value="Transpep_catalytic_dom"/>
</dbReference>
<evidence type="ECO:0000256" key="2">
    <source>
        <dbReference type="ARBA" id="ARBA00005992"/>
    </source>
</evidence>
<evidence type="ECO:0000256" key="5">
    <source>
        <dbReference type="ARBA" id="ARBA00022984"/>
    </source>
</evidence>
<feature type="active site" description="Proton donor/acceptor" evidence="7">
    <location>
        <position position="121"/>
    </location>
</feature>
<evidence type="ECO:0000256" key="6">
    <source>
        <dbReference type="ARBA" id="ARBA00023316"/>
    </source>
</evidence>
<dbReference type="UniPathway" id="UPA00219"/>
<dbReference type="PANTHER" id="PTHR36699:SF1">
    <property type="entry name" value="L,D-TRANSPEPTIDASE YAFK-RELATED"/>
    <property type="match status" value="1"/>
</dbReference>
<feature type="domain" description="L,D-TPase catalytic" evidence="8">
    <location>
        <begin position="31"/>
        <end position="163"/>
    </location>
</feature>
<evidence type="ECO:0000313" key="10">
    <source>
        <dbReference type="Proteomes" id="UP000030004"/>
    </source>
</evidence>
<keyword evidence="5 7" id="KW-0573">Peptidoglycan synthesis</keyword>
<keyword evidence="10" id="KW-1185">Reference proteome</keyword>
<dbReference type="PROSITE" id="PS52029">
    <property type="entry name" value="LD_TPASE"/>
    <property type="match status" value="1"/>
</dbReference>
<feature type="active site" description="Nucleophile" evidence="7">
    <location>
        <position position="139"/>
    </location>
</feature>
<accession>A0A0A0EHZ1</accession>
<dbReference type="PANTHER" id="PTHR36699">
    <property type="entry name" value="LD-TRANSPEPTIDASE"/>
    <property type="match status" value="1"/>
</dbReference>
<protein>
    <recommendedName>
        <fullName evidence="8">L,D-TPase catalytic domain-containing protein</fullName>
    </recommendedName>
</protein>
<dbReference type="Proteomes" id="UP000030004">
    <property type="component" value="Unassembled WGS sequence"/>
</dbReference>
<dbReference type="GO" id="GO:0071555">
    <property type="term" value="P:cell wall organization"/>
    <property type="evidence" value="ECO:0007669"/>
    <property type="project" value="UniProtKB-UniRule"/>
</dbReference>
<keyword evidence="3" id="KW-0808">Transferase</keyword>
<dbReference type="AlphaFoldDB" id="A0A0A0EHZ1"/>
<dbReference type="Gene3D" id="2.40.440.10">
    <property type="entry name" value="L,D-transpeptidase catalytic domain-like"/>
    <property type="match status" value="1"/>
</dbReference>
<gene>
    <name evidence="9" type="ORF">ATO9_07910</name>
</gene>
<dbReference type="GO" id="GO:0009252">
    <property type="term" value="P:peptidoglycan biosynthetic process"/>
    <property type="evidence" value="ECO:0007669"/>
    <property type="project" value="UniProtKB-UniPathway"/>
</dbReference>
<dbReference type="SUPFAM" id="SSF141523">
    <property type="entry name" value="L,D-transpeptidase catalytic domain-like"/>
    <property type="match status" value="1"/>
</dbReference>
<comment type="caution">
    <text evidence="9">The sequence shown here is derived from an EMBL/GenBank/DDBJ whole genome shotgun (WGS) entry which is preliminary data.</text>
</comment>
<comment type="similarity">
    <text evidence="2">Belongs to the YkuD family.</text>
</comment>
<dbReference type="OrthoDB" id="9809748at2"/>
<dbReference type="InterPro" id="IPR005490">
    <property type="entry name" value="LD_TPept_cat_dom"/>
</dbReference>
<evidence type="ECO:0000313" key="9">
    <source>
        <dbReference type="EMBL" id="KGM49920.1"/>
    </source>
</evidence>
<dbReference type="CDD" id="cd16913">
    <property type="entry name" value="YkuD_like"/>
    <property type="match status" value="1"/>
</dbReference>
<reference evidence="9 10" key="1">
    <citation type="journal article" date="2015" name="Antonie Van Leeuwenhoek">
        <title>Pseudooceanicola atlanticus gen. nov. sp. nov., isolated from surface seawater of the Atlantic Ocean and reclassification of Oceanicola batsensis, Oceanicola marinus, Oceanicola nitratireducens, Oceanicola nanhaiensis, Oceanicola antarcticus and Oceanicola flagellatus, as Pseudooceanicola batsensis comb. nov., Pseudooceanicola marinus comb. nov., Pseudooceanicola nitratireducens comb. nov., Pseudooceanicola nanhaiensis comb. nov., Pseudooceanicola antarcticus comb. nov., and Pseudooceanicola flagellatus comb. nov.</title>
        <authorList>
            <person name="Lai Q."/>
            <person name="Li G."/>
            <person name="Liu X."/>
            <person name="Du Y."/>
            <person name="Sun F."/>
            <person name="Shao Z."/>
        </authorList>
    </citation>
    <scope>NUCLEOTIDE SEQUENCE [LARGE SCALE GENOMIC DNA]</scope>
    <source>
        <strain evidence="9 10">22II-s11g</strain>
    </source>
</reference>
<evidence type="ECO:0000259" key="8">
    <source>
        <dbReference type="PROSITE" id="PS52029"/>
    </source>
</evidence>
<name>A0A0A0EHZ1_9RHOB</name>
<organism evidence="9 10">
    <name type="scientific">Pseudooceanicola atlanticus</name>
    <dbReference type="NCBI Taxonomy" id="1461694"/>
    <lineage>
        <taxon>Bacteria</taxon>
        <taxon>Pseudomonadati</taxon>
        <taxon>Pseudomonadota</taxon>
        <taxon>Alphaproteobacteria</taxon>
        <taxon>Rhodobacterales</taxon>
        <taxon>Paracoccaceae</taxon>
        <taxon>Pseudooceanicola</taxon>
    </lineage>
</organism>
<comment type="pathway">
    <text evidence="1 7">Cell wall biogenesis; peptidoglycan biosynthesis.</text>
</comment>
<dbReference type="GO" id="GO:0008360">
    <property type="term" value="P:regulation of cell shape"/>
    <property type="evidence" value="ECO:0007669"/>
    <property type="project" value="UniProtKB-UniRule"/>
</dbReference>